<gene>
    <name evidence="2" type="ORF">LMH87_008321</name>
</gene>
<name>A0A9W8UQS3_AKAMU</name>
<evidence type="ECO:0000313" key="2">
    <source>
        <dbReference type="EMBL" id="KAJ4159419.1"/>
    </source>
</evidence>
<evidence type="ECO:0000313" key="3">
    <source>
        <dbReference type="Proteomes" id="UP001144673"/>
    </source>
</evidence>
<keyword evidence="3" id="KW-1185">Reference proteome</keyword>
<sequence>MASVPELQKKYDEISAIRNAAISDFTLSNARKREIAQAFTAARTELRAASKAAMAARAKPKQTPTADQLPSKPSMSHEKDSASPTPEMLEKGPTSTAPELMENDPAPTTPGLLEKGPASTKSEVLEK</sequence>
<organism evidence="2 3">
    <name type="scientific">Akanthomyces muscarius</name>
    <name type="common">Entomopathogenic fungus</name>
    <name type="synonym">Lecanicillium muscarium</name>
    <dbReference type="NCBI Taxonomy" id="2231603"/>
    <lineage>
        <taxon>Eukaryota</taxon>
        <taxon>Fungi</taxon>
        <taxon>Dikarya</taxon>
        <taxon>Ascomycota</taxon>
        <taxon>Pezizomycotina</taxon>
        <taxon>Sordariomycetes</taxon>
        <taxon>Hypocreomycetidae</taxon>
        <taxon>Hypocreales</taxon>
        <taxon>Cordycipitaceae</taxon>
        <taxon>Akanthomyces</taxon>
    </lineage>
</organism>
<dbReference type="KEGG" id="amus:LMH87_008321"/>
<accession>A0A9W8UQS3</accession>
<dbReference type="Proteomes" id="UP001144673">
    <property type="component" value="Unassembled WGS sequence"/>
</dbReference>
<dbReference type="EMBL" id="JAJHUN010000005">
    <property type="protein sequence ID" value="KAJ4159419.1"/>
    <property type="molecule type" value="Genomic_DNA"/>
</dbReference>
<comment type="caution">
    <text evidence="2">The sequence shown here is derived from an EMBL/GenBank/DDBJ whole genome shotgun (WGS) entry which is preliminary data.</text>
</comment>
<protein>
    <submittedName>
        <fullName evidence="2">Uncharacterized protein</fullName>
    </submittedName>
</protein>
<proteinExistence type="predicted"/>
<feature type="compositionally biased region" description="Polar residues" evidence="1">
    <location>
        <begin position="62"/>
        <end position="74"/>
    </location>
</feature>
<dbReference type="AlphaFoldDB" id="A0A9W8UQS3"/>
<evidence type="ECO:0000256" key="1">
    <source>
        <dbReference type="SAM" id="MobiDB-lite"/>
    </source>
</evidence>
<feature type="region of interest" description="Disordered" evidence="1">
    <location>
        <begin position="49"/>
        <end position="127"/>
    </location>
</feature>
<reference evidence="2" key="1">
    <citation type="journal article" date="2023" name="Access Microbiol">
        <title>De-novo genome assembly for Akanthomyces muscarius, a biocontrol agent of insect agricultural pests.</title>
        <authorList>
            <person name="Erdos Z."/>
            <person name="Studholme D.J."/>
            <person name="Raymond B."/>
            <person name="Sharma M."/>
        </authorList>
    </citation>
    <scope>NUCLEOTIDE SEQUENCE</scope>
    <source>
        <strain evidence="2">Ve6</strain>
    </source>
</reference>
<dbReference type="GeneID" id="80895480"/>
<dbReference type="RefSeq" id="XP_056057418.1">
    <property type="nucleotide sequence ID" value="XM_056197036.1"/>
</dbReference>